<keyword evidence="1" id="KW-0732">Signal</keyword>
<organism evidence="2 3">
    <name type="scientific">Lepidopterella palustris CBS 459.81</name>
    <dbReference type="NCBI Taxonomy" id="1314670"/>
    <lineage>
        <taxon>Eukaryota</taxon>
        <taxon>Fungi</taxon>
        <taxon>Dikarya</taxon>
        <taxon>Ascomycota</taxon>
        <taxon>Pezizomycotina</taxon>
        <taxon>Dothideomycetes</taxon>
        <taxon>Pleosporomycetidae</taxon>
        <taxon>Mytilinidiales</taxon>
        <taxon>Argynnaceae</taxon>
        <taxon>Lepidopterella</taxon>
    </lineage>
</organism>
<evidence type="ECO:0000313" key="3">
    <source>
        <dbReference type="Proteomes" id="UP000250266"/>
    </source>
</evidence>
<name>A0A8E2E1B6_9PEZI</name>
<dbReference type="EMBL" id="KV745301">
    <property type="protein sequence ID" value="OCK75565.1"/>
    <property type="molecule type" value="Genomic_DNA"/>
</dbReference>
<dbReference type="Proteomes" id="UP000250266">
    <property type="component" value="Unassembled WGS sequence"/>
</dbReference>
<accession>A0A8E2E1B6</accession>
<protein>
    <submittedName>
        <fullName evidence="2">Uncharacterized protein</fullName>
    </submittedName>
</protein>
<feature type="signal peptide" evidence="1">
    <location>
        <begin position="1"/>
        <end position="25"/>
    </location>
</feature>
<gene>
    <name evidence="2" type="ORF">K432DRAFT_397165</name>
</gene>
<proteinExistence type="predicted"/>
<reference evidence="2 3" key="1">
    <citation type="journal article" date="2016" name="Nat. Commun.">
        <title>Ectomycorrhizal ecology is imprinted in the genome of the dominant symbiotic fungus Cenococcum geophilum.</title>
        <authorList>
            <consortium name="DOE Joint Genome Institute"/>
            <person name="Peter M."/>
            <person name="Kohler A."/>
            <person name="Ohm R.A."/>
            <person name="Kuo A."/>
            <person name="Krutzmann J."/>
            <person name="Morin E."/>
            <person name="Arend M."/>
            <person name="Barry K.W."/>
            <person name="Binder M."/>
            <person name="Choi C."/>
            <person name="Clum A."/>
            <person name="Copeland A."/>
            <person name="Grisel N."/>
            <person name="Haridas S."/>
            <person name="Kipfer T."/>
            <person name="LaButti K."/>
            <person name="Lindquist E."/>
            <person name="Lipzen A."/>
            <person name="Maire R."/>
            <person name="Meier B."/>
            <person name="Mihaltcheva S."/>
            <person name="Molinier V."/>
            <person name="Murat C."/>
            <person name="Poggeler S."/>
            <person name="Quandt C.A."/>
            <person name="Sperisen C."/>
            <person name="Tritt A."/>
            <person name="Tisserant E."/>
            <person name="Crous P.W."/>
            <person name="Henrissat B."/>
            <person name="Nehls U."/>
            <person name="Egli S."/>
            <person name="Spatafora J.W."/>
            <person name="Grigoriev I.V."/>
            <person name="Martin F.M."/>
        </authorList>
    </citation>
    <scope>NUCLEOTIDE SEQUENCE [LARGE SCALE GENOMIC DNA]</scope>
    <source>
        <strain evidence="2 3">CBS 459.81</strain>
    </source>
</reference>
<feature type="chain" id="PRO_5034887753" evidence="1">
    <location>
        <begin position="26"/>
        <end position="208"/>
    </location>
</feature>
<evidence type="ECO:0000256" key="1">
    <source>
        <dbReference type="SAM" id="SignalP"/>
    </source>
</evidence>
<evidence type="ECO:0000313" key="2">
    <source>
        <dbReference type="EMBL" id="OCK75565.1"/>
    </source>
</evidence>
<sequence length="208" mass="22739">MFIPVLHLLSLILFLSAGWLGVTESANNSSSLCFKPYGSITYLPRQLLRNDGAPPLRPGCGLFDVGKLADGVWEAIDLIPAFAVDIALYACMPDNTTTAPSPSKEIWVRVSNNERDDGPRQTACLPRSKHNHWLRQCAIPSQKIHLSLGNELRCHRAYRLACTPDRSPVPSPIPRCGDEGIGAVAYAESFFVLGSWRARMAVIVLGGI</sequence>
<dbReference type="AlphaFoldDB" id="A0A8E2E1B6"/>
<keyword evidence="3" id="KW-1185">Reference proteome</keyword>